<dbReference type="GO" id="GO:0004112">
    <property type="term" value="F:cyclic-nucleotide phosphodiesterase activity"/>
    <property type="evidence" value="ECO:0007669"/>
    <property type="project" value="InterPro"/>
</dbReference>
<sequence length="265" mass="29324">MRIIHISDFHLRDPGCSENAAQHASFLAACLRELAKRFPDTAYCVVTGDLADDGEPAAYRWLRDQLESLPFPTIPLLGNHDDRDAFLREFGDQGSDQNGFVQSEVNTADAKLIFLDTVKSGSDAGTLCEARLNWLKTCLQTSGDQPVLLFMHHPPCKIGDPIMDPIMLDNAEAFEQVLQQAGNVKHIFFGHVHRSIFVNWKGLPTTSLRGPQSYAEGSQTKYSMTACIVDLEGEALQITTVTLSQASEASQLQGEYPLETRITVR</sequence>
<dbReference type="InterPro" id="IPR029052">
    <property type="entry name" value="Metallo-depent_PP-like"/>
</dbReference>
<protein>
    <submittedName>
        <fullName evidence="6">Phosphodiesterase</fullName>
    </submittedName>
</protein>
<dbReference type="CDD" id="cd07402">
    <property type="entry name" value="MPP_GpdQ"/>
    <property type="match status" value="1"/>
</dbReference>
<dbReference type="RefSeq" id="WP_270917201.1">
    <property type="nucleotide sequence ID" value="NZ_CP127247.1"/>
</dbReference>
<organism evidence="6 7">
    <name type="scientific">Parasedimentitalea psychrophila</name>
    <dbReference type="NCBI Taxonomy" id="2997337"/>
    <lineage>
        <taxon>Bacteria</taxon>
        <taxon>Pseudomonadati</taxon>
        <taxon>Pseudomonadota</taxon>
        <taxon>Alphaproteobacteria</taxon>
        <taxon>Rhodobacterales</taxon>
        <taxon>Paracoccaceae</taxon>
        <taxon>Parasedimentitalea</taxon>
    </lineage>
</organism>
<dbReference type="SUPFAM" id="SSF56300">
    <property type="entry name" value="Metallo-dependent phosphatases"/>
    <property type="match status" value="1"/>
</dbReference>
<evidence type="ECO:0000313" key="6">
    <source>
        <dbReference type="EMBL" id="WIY24201.1"/>
    </source>
</evidence>
<keyword evidence="1" id="KW-0479">Metal-binding</keyword>
<evidence type="ECO:0000313" key="7">
    <source>
        <dbReference type="Proteomes" id="UP001238334"/>
    </source>
</evidence>
<dbReference type="GO" id="GO:0046872">
    <property type="term" value="F:metal ion binding"/>
    <property type="evidence" value="ECO:0007669"/>
    <property type="project" value="UniProtKB-KW"/>
</dbReference>
<dbReference type="InterPro" id="IPR004843">
    <property type="entry name" value="Calcineurin-like_PHP"/>
</dbReference>
<name>A0A9Y2KY68_9RHOB</name>
<dbReference type="PROSITE" id="PS51257">
    <property type="entry name" value="PROKAR_LIPOPROTEIN"/>
    <property type="match status" value="1"/>
</dbReference>
<keyword evidence="2" id="KW-0378">Hydrolase</keyword>
<evidence type="ECO:0000259" key="5">
    <source>
        <dbReference type="Pfam" id="PF00149"/>
    </source>
</evidence>
<reference evidence="6 7" key="1">
    <citation type="submission" date="2023-06" db="EMBL/GenBank/DDBJ databases">
        <title>Parasedimentitalea psychrophila sp. nov., a psychrophilic bacterium isolated from deep-sea sediment.</title>
        <authorList>
            <person name="Li A."/>
        </authorList>
    </citation>
    <scope>NUCLEOTIDE SEQUENCE [LARGE SCALE GENOMIC DNA]</scope>
    <source>
        <strain evidence="6 7">QS115</strain>
    </source>
</reference>
<keyword evidence="7" id="KW-1185">Reference proteome</keyword>
<evidence type="ECO:0000256" key="1">
    <source>
        <dbReference type="ARBA" id="ARBA00022723"/>
    </source>
</evidence>
<dbReference type="InterPro" id="IPR026575">
    <property type="entry name" value="GpdQ/CpdA-like"/>
</dbReference>
<accession>A0A9Y2KY68</accession>
<dbReference type="PANTHER" id="PTHR42988">
    <property type="entry name" value="PHOSPHOHYDROLASE"/>
    <property type="match status" value="1"/>
</dbReference>
<comment type="similarity">
    <text evidence="4">Belongs to the cyclic nucleotide phosphodiesterase class-III family.</text>
</comment>
<dbReference type="PANTHER" id="PTHR42988:SF2">
    <property type="entry name" value="CYCLIC NUCLEOTIDE PHOSPHODIESTERASE CBUA0032-RELATED"/>
    <property type="match status" value="1"/>
</dbReference>
<evidence type="ECO:0000256" key="4">
    <source>
        <dbReference type="ARBA" id="ARBA00025742"/>
    </source>
</evidence>
<dbReference type="KEGG" id="ppso:QPJ95_16520"/>
<keyword evidence="3" id="KW-0408">Iron</keyword>
<dbReference type="Pfam" id="PF00149">
    <property type="entry name" value="Metallophos"/>
    <property type="match status" value="1"/>
</dbReference>
<dbReference type="InterPro" id="IPR050884">
    <property type="entry name" value="CNP_phosphodiesterase-III"/>
</dbReference>
<evidence type="ECO:0000256" key="2">
    <source>
        <dbReference type="ARBA" id="ARBA00022801"/>
    </source>
</evidence>
<proteinExistence type="inferred from homology"/>
<dbReference type="Proteomes" id="UP001238334">
    <property type="component" value="Chromosome"/>
</dbReference>
<evidence type="ECO:0000256" key="3">
    <source>
        <dbReference type="ARBA" id="ARBA00023004"/>
    </source>
</evidence>
<dbReference type="Gene3D" id="3.60.21.10">
    <property type="match status" value="1"/>
</dbReference>
<feature type="domain" description="Calcineurin-like phosphoesterase" evidence="5">
    <location>
        <begin position="1"/>
        <end position="194"/>
    </location>
</feature>
<dbReference type="AlphaFoldDB" id="A0A9Y2KY68"/>
<gene>
    <name evidence="6" type="ORF">QPJ95_16520</name>
</gene>
<dbReference type="EMBL" id="CP127247">
    <property type="protein sequence ID" value="WIY24201.1"/>
    <property type="molecule type" value="Genomic_DNA"/>
</dbReference>